<dbReference type="PANTHER" id="PTHR35179:SF2">
    <property type="entry name" value="START DOMAIN-CONTAINING PROTEIN"/>
    <property type="match status" value="1"/>
</dbReference>
<evidence type="ECO:0000256" key="1">
    <source>
        <dbReference type="SAM" id="MobiDB-lite"/>
    </source>
</evidence>
<organism evidence="2 3">
    <name type="scientific">Aureobasidium subglaciale (strain EXF-2481)</name>
    <name type="common">Aureobasidium pullulans var. subglaciale</name>
    <dbReference type="NCBI Taxonomy" id="1043005"/>
    <lineage>
        <taxon>Eukaryota</taxon>
        <taxon>Fungi</taxon>
        <taxon>Dikarya</taxon>
        <taxon>Ascomycota</taxon>
        <taxon>Pezizomycotina</taxon>
        <taxon>Dothideomycetes</taxon>
        <taxon>Dothideomycetidae</taxon>
        <taxon>Dothideales</taxon>
        <taxon>Saccotheciaceae</taxon>
        <taxon>Aureobasidium</taxon>
    </lineage>
</organism>
<feature type="compositionally biased region" description="Acidic residues" evidence="1">
    <location>
        <begin position="643"/>
        <end position="685"/>
    </location>
</feature>
<gene>
    <name evidence="2" type="ORF">AUEXF2481DRAFT_6291</name>
</gene>
<sequence>MAPPKRPLKTIENSHITHEEVEANAKISDFAQLSSYTWAILTISPLLPSGSKIFPEDGLGTPRTWCPPPGSIKLGLAPSTSYRDHEHSLTLENEMDPAVNRIQLPDKSFVTSAIDIFASDHTLKNLIKFVQGDDTPFQVLAQKINKTLFMVEKSSSAKTQMGLTRSLREAYTKWPESVRKSASHQRLVQYSFKSLKCVVRFEADGCLSQTDHLMATALISDIFVRPQPGPPVLKLSTQASRLGSADIFSTELSKPPEVTEAFSIRAPTAGYHWSQVEVLASDVLRKEADKQRKKEEEAEKKALEVARSRKHIPKRVWDEAFRSQPALEAWKPDAPRQSETSAILQHNNFLKQRPVANFRAITRAEPVVAQYYLDMAEGGFKQALDLYAAAQTNKARGSSMNVAPTTEQDVLVDRITAAASVSPEEAKKYLSYCHNDYEKALRLHETKTNYLDGVVLSRRTGRRIRARNHNRPEETYEDEAVYLRVFEDEEKNRRVGRLQEQVARRVKSAKIDDTVPHSALFVLHCAPEKSAEIPLKLSDDESIRLWITRVPSVITAYHDSQANVTSITYTDVRSQVRDWECQNQHVLARLSSLLKEVKEFVDGDRKVLLCVKEKGRMEVHDASETDEDVLSQPIQDLWHDQDGQETDTDVGADDNDDVEHDDYAGVEDEHDADDDNESHDEDDIDNGNNSMFGEDDDEDQEAELPADQNEKLEEEQEKYASDESSDWEREFDDSDEDNDNDRTRGSGEKR</sequence>
<feature type="region of interest" description="Disordered" evidence="1">
    <location>
        <begin position="639"/>
        <end position="750"/>
    </location>
</feature>
<keyword evidence="3" id="KW-1185">Reference proteome</keyword>
<protein>
    <submittedName>
        <fullName evidence="2">Uncharacterized protein</fullName>
    </submittedName>
</protein>
<dbReference type="STRING" id="1043005.A0A074Y7E4"/>
<dbReference type="Proteomes" id="UP000030641">
    <property type="component" value="Unassembled WGS sequence"/>
</dbReference>
<dbReference type="GeneID" id="25369683"/>
<feature type="compositionally biased region" description="Acidic residues" evidence="1">
    <location>
        <begin position="723"/>
        <end position="739"/>
    </location>
</feature>
<dbReference type="OrthoDB" id="5393654at2759"/>
<proteinExistence type="predicted"/>
<evidence type="ECO:0000313" key="2">
    <source>
        <dbReference type="EMBL" id="KEQ93698.1"/>
    </source>
</evidence>
<evidence type="ECO:0000313" key="3">
    <source>
        <dbReference type="Proteomes" id="UP000030641"/>
    </source>
</evidence>
<dbReference type="PANTHER" id="PTHR35179">
    <property type="entry name" value="PROTEIN CBG02620"/>
    <property type="match status" value="1"/>
</dbReference>
<dbReference type="EMBL" id="KL584764">
    <property type="protein sequence ID" value="KEQ93698.1"/>
    <property type="molecule type" value="Genomic_DNA"/>
</dbReference>
<accession>A0A074Y7E4</accession>
<feature type="compositionally biased region" description="Acidic residues" evidence="1">
    <location>
        <begin position="693"/>
        <end position="704"/>
    </location>
</feature>
<dbReference type="AlphaFoldDB" id="A0A074Y7E4"/>
<dbReference type="InParanoid" id="A0A074Y7E4"/>
<dbReference type="RefSeq" id="XP_013342182.1">
    <property type="nucleotide sequence ID" value="XM_013486728.1"/>
</dbReference>
<reference evidence="2 3" key="1">
    <citation type="journal article" date="2014" name="BMC Genomics">
        <title>Genome sequencing of four Aureobasidium pullulans varieties: biotechnological potential, stress tolerance, and description of new species.</title>
        <authorList>
            <person name="Gostin Ar C."/>
            <person name="Ohm R.A."/>
            <person name="Kogej T."/>
            <person name="Sonjak S."/>
            <person name="Turk M."/>
            <person name="Zajc J."/>
            <person name="Zalar P."/>
            <person name="Grube M."/>
            <person name="Sun H."/>
            <person name="Han J."/>
            <person name="Sharma A."/>
            <person name="Chiniquy J."/>
            <person name="Ngan C.Y."/>
            <person name="Lipzen A."/>
            <person name="Barry K."/>
            <person name="Grigoriev I.V."/>
            <person name="Gunde-Cimerman N."/>
        </authorList>
    </citation>
    <scope>NUCLEOTIDE SEQUENCE [LARGE SCALE GENOMIC DNA]</scope>
    <source>
        <strain evidence="2 3">EXF-2481</strain>
    </source>
</reference>
<dbReference type="HOGENOM" id="CLU_402756_0_0_1"/>
<feature type="compositionally biased region" description="Basic and acidic residues" evidence="1">
    <location>
        <begin position="740"/>
        <end position="750"/>
    </location>
</feature>
<name>A0A074Y7E4_AURSE</name>